<gene>
    <name evidence="1" type="ORF">GCM10017781_37990</name>
</gene>
<reference evidence="2" key="1">
    <citation type="journal article" date="2019" name="Int. J. Syst. Evol. Microbiol.">
        <title>The Global Catalogue of Microorganisms (GCM) 10K type strain sequencing project: providing services to taxonomists for standard genome sequencing and annotation.</title>
        <authorList>
            <consortium name="The Broad Institute Genomics Platform"/>
            <consortium name="The Broad Institute Genome Sequencing Center for Infectious Disease"/>
            <person name="Wu L."/>
            <person name="Ma J."/>
        </authorList>
    </citation>
    <scope>NUCLEOTIDE SEQUENCE [LARGE SCALE GENOMIC DNA]</scope>
    <source>
        <strain evidence="2">CGMCC 1.18437</strain>
    </source>
</reference>
<keyword evidence="2" id="KW-1185">Reference proteome</keyword>
<comment type="caution">
    <text evidence="1">The sequence shown here is derived from an EMBL/GenBank/DDBJ whole genome shotgun (WGS) entry which is preliminary data.</text>
</comment>
<name>A0ABQ3JT57_9DEIO</name>
<proteinExistence type="predicted"/>
<dbReference type="EMBL" id="BNAJ01000012">
    <property type="protein sequence ID" value="GHF58152.1"/>
    <property type="molecule type" value="Genomic_DNA"/>
</dbReference>
<protein>
    <submittedName>
        <fullName evidence="1">Uncharacterized protein</fullName>
    </submittedName>
</protein>
<organism evidence="1 2">
    <name type="scientific">Deinococcus metalli</name>
    <dbReference type="NCBI Taxonomy" id="1141878"/>
    <lineage>
        <taxon>Bacteria</taxon>
        <taxon>Thermotogati</taxon>
        <taxon>Deinococcota</taxon>
        <taxon>Deinococci</taxon>
        <taxon>Deinococcales</taxon>
        <taxon>Deinococcaceae</taxon>
        <taxon>Deinococcus</taxon>
    </lineage>
</organism>
<dbReference type="Proteomes" id="UP000619376">
    <property type="component" value="Unassembled WGS sequence"/>
</dbReference>
<evidence type="ECO:0000313" key="1">
    <source>
        <dbReference type="EMBL" id="GHF58152.1"/>
    </source>
</evidence>
<evidence type="ECO:0000313" key="2">
    <source>
        <dbReference type="Proteomes" id="UP000619376"/>
    </source>
</evidence>
<sequence length="49" mass="5028">MVALLVLAVAVWGGWALKSTVKWDTMPGMDMSGGAAMPGMAPAPSGPRR</sequence>
<accession>A0ABQ3JT57</accession>